<reference evidence="7" key="2">
    <citation type="submission" date="2023-05" db="EMBL/GenBank/DDBJ databases">
        <authorList>
            <person name="Schelkunov M.I."/>
        </authorList>
    </citation>
    <scope>NUCLEOTIDE SEQUENCE</scope>
    <source>
        <strain evidence="7">Hsosn_3</strain>
        <tissue evidence="7">Leaf</tissue>
    </source>
</reference>
<gene>
    <name evidence="7" type="ORF">POM88_012689</name>
</gene>
<evidence type="ECO:0000259" key="6">
    <source>
        <dbReference type="PROSITE" id="PS50115"/>
    </source>
</evidence>
<evidence type="ECO:0000256" key="2">
    <source>
        <dbReference type="ARBA" id="ARBA00022771"/>
    </source>
</evidence>
<dbReference type="CDD" id="cd08838">
    <property type="entry name" value="ArfGap_AGFG"/>
    <property type="match status" value="1"/>
</dbReference>
<dbReference type="PANTHER" id="PTHR46085">
    <property type="entry name" value="ARFGAP/RECO-RELATED"/>
    <property type="match status" value="1"/>
</dbReference>
<protein>
    <submittedName>
        <fullName evidence="7">ADP-ribosylation factor GTPase-activating protein AGD14</fullName>
    </submittedName>
</protein>
<evidence type="ECO:0000313" key="7">
    <source>
        <dbReference type="EMBL" id="KAK1393633.1"/>
    </source>
</evidence>
<proteinExistence type="predicted"/>
<feature type="compositionally biased region" description="Low complexity" evidence="5">
    <location>
        <begin position="214"/>
        <end position="234"/>
    </location>
</feature>
<dbReference type="Pfam" id="PF01412">
    <property type="entry name" value="ArfGap"/>
    <property type="match status" value="1"/>
</dbReference>
<keyword evidence="8" id="KW-1185">Reference proteome</keyword>
<feature type="compositionally biased region" description="Low complexity" evidence="5">
    <location>
        <begin position="320"/>
        <end position="332"/>
    </location>
</feature>
<feature type="compositionally biased region" description="Polar residues" evidence="5">
    <location>
        <begin position="257"/>
        <end position="272"/>
    </location>
</feature>
<comment type="caution">
    <text evidence="7">The sequence shown here is derived from an EMBL/GenBank/DDBJ whole genome shotgun (WGS) entry which is preliminary data.</text>
</comment>
<evidence type="ECO:0000256" key="5">
    <source>
        <dbReference type="SAM" id="MobiDB-lite"/>
    </source>
</evidence>
<evidence type="ECO:0000256" key="3">
    <source>
        <dbReference type="ARBA" id="ARBA00022833"/>
    </source>
</evidence>
<dbReference type="InterPro" id="IPR044820">
    <property type="entry name" value="AGD14-like"/>
</dbReference>
<evidence type="ECO:0000256" key="1">
    <source>
        <dbReference type="ARBA" id="ARBA00022723"/>
    </source>
</evidence>
<dbReference type="InterPro" id="IPR037278">
    <property type="entry name" value="ARFGAP/RecO"/>
</dbReference>
<feature type="compositionally biased region" description="Polar residues" evidence="5">
    <location>
        <begin position="186"/>
        <end position="197"/>
    </location>
</feature>
<reference evidence="7" key="1">
    <citation type="submission" date="2023-02" db="EMBL/GenBank/DDBJ databases">
        <title>Genome of toxic invasive species Heracleum sosnowskyi carries increased number of genes despite the absence of recent whole-genome duplications.</title>
        <authorList>
            <person name="Schelkunov M."/>
            <person name="Shtratnikova V."/>
            <person name="Makarenko M."/>
            <person name="Klepikova A."/>
            <person name="Omelchenko D."/>
            <person name="Novikova G."/>
            <person name="Obukhova E."/>
            <person name="Bogdanov V."/>
            <person name="Penin A."/>
            <person name="Logacheva M."/>
        </authorList>
    </citation>
    <scope>NUCLEOTIDE SEQUENCE</scope>
    <source>
        <strain evidence="7">Hsosn_3</strain>
        <tissue evidence="7">Leaf</tissue>
    </source>
</reference>
<accession>A0AAD8N3N2</accession>
<dbReference type="EMBL" id="JAUIZM010000003">
    <property type="protein sequence ID" value="KAK1393633.1"/>
    <property type="molecule type" value="Genomic_DNA"/>
</dbReference>
<organism evidence="7 8">
    <name type="scientific">Heracleum sosnowskyi</name>
    <dbReference type="NCBI Taxonomy" id="360622"/>
    <lineage>
        <taxon>Eukaryota</taxon>
        <taxon>Viridiplantae</taxon>
        <taxon>Streptophyta</taxon>
        <taxon>Embryophyta</taxon>
        <taxon>Tracheophyta</taxon>
        <taxon>Spermatophyta</taxon>
        <taxon>Magnoliopsida</taxon>
        <taxon>eudicotyledons</taxon>
        <taxon>Gunneridae</taxon>
        <taxon>Pentapetalae</taxon>
        <taxon>asterids</taxon>
        <taxon>campanulids</taxon>
        <taxon>Apiales</taxon>
        <taxon>Apiaceae</taxon>
        <taxon>Apioideae</taxon>
        <taxon>apioid superclade</taxon>
        <taxon>Tordylieae</taxon>
        <taxon>Tordyliinae</taxon>
        <taxon>Heracleum</taxon>
    </lineage>
</organism>
<feature type="region of interest" description="Disordered" evidence="5">
    <location>
        <begin position="307"/>
        <end position="333"/>
    </location>
</feature>
<dbReference type="SMART" id="SM00105">
    <property type="entry name" value="ArfGap"/>
    <property type="match status" value="1"/>
</dbReference>
<dbReference type="SUPFAM" id="SSF57863">
    <property type="entry name" value="ArfGap/RecO-like zinc finger"/>
    <property type="match status" value="1"/>
</dbReference>
<keyword evidence="1" id="KW-0479">Metal-binding</keyword>
<name>A0AAD8N3N2_9APIA</name>
<feature type="domain" description="Arf-GAP" evidence="6">
    <location>
        <begin position="12"/>
        <end position="130"/>
    </location>
</feature>
<evidence type="ECO:0000313" key="8">
    <source>
        <dbReference type="Proteomes" id="UP001237642"/>
    </source>
</evidence>
<evidence type="ECO:0000256" key="4">
    <source>
        <dbReference type="PROSITE-ProRule" id="PRU00288"/>
    </source>
</evidence>
<dbReference type="GO" id="GO:0008270">
    <property type="term" value="F:zinc ion binding"/>
    <property type="evidence" value="ECO:0007669"/>
    <property type="project" value="UniProtKB-KW"/>
</dbReference>
<dbReference type="Gene3D" id="1.10.220.150">
    <property type="entry name" value="Arf GTPase activating protein"/>
    <property type="match status" value="1"/>
</dbReference>
<dbReference type="PANTHER" id="PTHR46085:SF4">
    <property type="entry name" value="ADP-RIBOSYLATION FACTOR GTPASE-ACTIVATING PROTEIN AGD14-RELATED"/>
    <property type="match status" value="1"/>
</dbReference>
<dbReference type="InterPro" id="IPR038508">
    <property type="entry name" value="ArfGAP_dom_sf"/>
</dbReference>
<keyword evidence="2 4" id="KW-0863">Zinc-finger</keyword>
<feature type="region of interest" description="Disordered" evidence="5">
    <location>
        <begin position="182"/>
        <end position="293"/>
    </location>
</feature>
<dbReference type="AlphaFoldDB" id="A0AAD8N3N2"/>
<sequence>MLSSRKAEERNEKIIRGLMKLPPNRKCINCNTPGPQYVCTSFWTFVCMICSGVHREFTHRVKSVSLSKFTSQEVEALQRGGNQRARETFLNDWDPLRHRFPAGSNADKIREFIKNVYVNRRYAAGKTSEKPLRILQLDHKSHGDMPRKASSYHSFSQSPPYDYQYEERRYGKHAISLIRKAGSDQGLKSSRSFSPSRLANPVNEENFADEHSNSRSSNYSTSSASSPYRSNYQSPSTQRAIKFSSSSTETSRERVNMWNQKVNTFSDTNTNLDEGRAPHPQRKASNSSFASFSSSTRSFNSVISESASGTKKDSGAQCKSTTNLSLSSSSVSRNHDSTDLFNSVFASQTVTSSTSDSDLCVSPETKSSLPIDLLSSDLPTDLFQPSSTSLISTASCPELSLAPQPLSSDHKQSLGTLNETSLDLVNPKNSIWATFDGPQNMDPSQGSQSFTGAAITFNEGGSVSDAHQHLFQNTTQQWNAFYDYSAQLTYPSMPMHWHGSQHNSVTLTSGSNQVGALLSTTHRTSTNPFDIAYESADLELSNMFLDTSSMHGVLPNGQIPTAFSDGVTNPWFTQNSVATYVPTGPQGSFGLFGMPVPNTQLAGVSSNGSVAVGGNPFA</sequence>
<dbReference type="GO" id="GO:0005096">
    <property type="term" value="F:GTPase activator activity"/>
    <property type="evidence" value="ECO:0007669"/>
    <property type="project" value="InterPro"/>
</dbReference>
<dbReference type="PRINTS" id="PR00405">
    <property type="entry name" value="REVINTRACTNG"/>
</dbReference>
<keyword evidence="3" id="KW-0862">Zinc</keyword>
<dbReference type="FunFam" id="1.10.220.150:FF:000005">
    <property type="entry name" value="Arf-GAP domain and FG repeat-containing protein 1"/>
    <property type="match status" value="1"/>
</dbReference>
<dbReference type="Proteomes" id="UP001237642">
    <property type="component" value="Unassembled WGS sequence"/>
</dbReference>
<feature type="compositionally biased region" description="Low complexity" evidence="5">
    <location>
        <begin position="284"/>
        <end position="293"/>
    </location>
</feature>
<dbReference type="PROSITE" id="PS50115">
    <property type="entry name" value="ARFGAP"/>
    <property type="match status" value="1"/>
</dbReference>
<dbReference type="InterPro" id="IPR001164">
    <property type="entry name" value="ArfGAP_dom"/>
</dbReference>